<dbReference type="EMBL" id="JAATJA010000001">
    <property type="protein sequence ID" value="NJB67261.1"/>
    <property type="molecule type" value="Genomic_DNA"/>
</dbReference>
<evidence type="ECO:0000256" key="4">
    <source>
        <dbReference type="ARBA" id="ARBA00022989"/>
    </source>
</evidence>
<dbReference type="RefSeq" id="WP_245168120.1">
    <property type="nucleotide sequence ID" value="NZ_JAATJA010000001.1"/>
</dbReference>
<dbReference type="Proteomes" id="UP000580856">
    <property type="component" value="Unassembled WGS sequence"/>
</dbReference>
<accession>A0A846QGA3</accession>
<keyword evidence="5 6" id="KW-0472">Membrane</keyword>
<gene>
    <name evidence="8" type="ORF">GGQ74_000901</name>
</gene>
<evidence type="ECO:0000259" key="7">
    <source>
        <dbReference type="Pfam" id="PF00482"/>
    </source>
</evidence>
<keyword evidence="4 6" id="KW-1133">Transmembrane helix</keyword>
<evidence type="ECO:0000256" key="1">
    <source>
        <dbReference type="ARBA" id="ARBA00004651"/>
    </source>
</evidence>
<dbReference type="PANTHER" id="PTHR35007">
    <property type="entry name" value="INTEGRAL MEMBRANE PROTEIN-RELATED"/>
    <property type="match status" value="1"/>
</dbReference>
<dbReference type="Pfam" id="PF00482">
    <property type="entry name" value="T2SSF"/>
    <property type="match status" value="1"/>
</dbReference>
<dbReference type="InterPro" id="IPR018076">
    <property type="entry name" value="T2SS_GspF_dom"/>
</dbReference>
<evidence type="ECO:0000256" key="5">
    <source>
        <dbReference type="ARBA" id="ARBA00023136"/>
    </source>
</evidence>
<proteinExistence type="predicted"/>
<keyword evidence="3 6" id="KW-0812">Transmembrane</keyword>
<sequence length="318" mass="34196">MNMQMLIPLVASLVGFIAVLLLVLGVTGAVNTRNKLSNLDSRMSARGGDRTRNAQREAGLAERLASAASRSAERLGERVKPASAEELNALAIRLVRGGYPSHNASAAFWGAKLCLTILGGGAGLCAKLVTPDMPLGLTLIAITIPAAIGLYLPDVWLSWRIATRRREVLYSLPDALDLLVVCVESGMGLDQALNRVGNELSMASPTLSGEFKTLILELRAGMKRADALRNLALRVDLEDMNSLVTLINQADAFGTSIAGTLRVYSDALRTTRRHRAEEAAAKMPVKLLFPLIFCIMPALFVAIMGPAAIQLMRAFSRF</sequence>
<dbReference type="PANTHER" id="PTHR35007:SF2">
    <property type="entry name" value="PILUS ASSEMBLE PROTEIN"/>
    <property type="match status" value="1"/>
</dbReference>
<evidence type="ECO:0000313" key="9">
    <source>
        <dbReference type="Proteomes" id="UP000580856"/>
    </source>
</evidence>
<protein>
    <submittedName>
        <fullName evidence="8">Tight adherence protein C</fullName>
    </submittedName>
</protein>
<evidence type="ECO:0000313" key="8">
    <source>
        <dbReference type="EMBL" id="NJB67261.1"/>
    </source>
</evidence>
<dbReference type="AlphaFoldDB" id="A0A846QGA3"/>
<feature type="transmembrane region" description="Helical" evidence="6">
    <location>
        <begin position="287"/>
        <end position="309"/>
    </location>
</feature>
<keyword evidence="9" id="KW-1185">Reference proteome</keyword>
<organism evidence="8 9">
    <name type="scientific">Desulfobaculum xiamenense</name>
    <dbReference type="NCBI Taxonomy" id="995050"/>
    <lineage>
        <taxon>Bacteria</taxon>
        <taxon>Pseudomonadati</taxon>
        <taxon>Thermodesulfobacteriota</taxon>
        <taxon>Desulfovibrionia</taxon>
        <taxon>Desulfovibrionales</taxon>
        <taxon>Desulfovibrionaceae</taxon>
        <taxon>Desulfobaculum</taxon>
    </lineage>
</organism>
<evidence type="ECO:0000256" key="6">
    <source>
        <dbReference type="SAM" id="Phobius"/>
    </source>
</evidence>
<evidence type="ECO:0000256" key="2">
    <source>
        <dbReference type="ARBA" id="ARBA00022475"/>
    </source>
</evidence>
<reference evidence="8 9" key="1">
    <citation type="submission" date="2020-03" db="EMBL/GenBank/DDBJ databases">
        <title>Genomic Encyclopedia of Type Strains, Phase IV (KMG-IV): sequencing the most valuable type-strain genomes for metagenomic binning, comparative biology and taxonomic classification.</title>
        <authorList>
            <person name="Goeker M."/>
        </authorList>
    </citation>
    <scope>NUCLEOTIDE SEQUENCE [LARGE SCALE GENOMIC DNA]</scope>
    <source>
        <strain evidence="8 9">DSM 24233</strain>
    </source>
</reference>
<name>A0A846QGA3_9BACT</name>
<dbReference type="GO" id="GO:0005886">
    <property type="term" value="C:plasma membrane"/>
    <property type="evidence" value="ECO:0007669"/>
    <property type="project" value="UniProtKB-SubCell"/>
</dbReference>
<keyword evidence="2" id="KW-1003">Cell membrane</keyword>
<feature type="transmembrane region" description="Helical" evidence="6">
    <location>
        <begin position="135"/>
        <end position="157"/>
    </location>
</feature>
<evidence type="ECO:0000256" key="3">
    <source>
        <dbReference type="ARBA" id="ARBA00022692"/>
    </source>
</evidence>
<comment type="caution">
    <text evidence="8">The sequence shown here is derived from an EMBL/GenBank/DDBJ whole genome shotgun (WGS) entry which is preliminary data.</text>
</comment>
<feature type="domain" description="Type II secretion system protein GspF" evidence="7">
    <location>
        <begin position="176"/>
        <end position="304"/>
    </location>
</feature>
<comment type="subcellular location">
    <subcellularLocation>
        <location evidence="1">Cell membrane</location>
        <topology evidence="1">Multi-pass membrane protein</topology>
    </subcellularLocation>
</comment>